<protein>
    <submittedName>
        <fullName evidence="1">Short-chain dehydrogenase</fullName>
    </submittedName>
</protein>
<dbReference type="InterPro" id="IPR036291">
    <property type="entry name" value="NAD(P)-bd_dom_sf"/>
</dbReference>
<organism evidence="1 2">
    <name type="scientific">Pseudoalteromonas aliena</name>
    <dbReference type="NCBI Taxonomy" id="247523"/>
    <lineage>
        <taxon>Bacteria</taxon>
        <taxon>Pseudomonadati</taxon>
        <taxon>Pseudomonadota</taxon>
        <taxon>Gammaproteobacteria</taxon>
        <taxon>Alteromonadales</taxon>
        <taxon>Pseudoalteromonadaceae</taxon>
        <taxon>Pseudoalteromonas</taxon>
    </lineage>
</organism>
<gene>
    <name evidence="1" type="ORF">B0W48_00255</name>
</gene>
<dbReference type="STRING" id="247523.B0W48_00255"/>
<evidence type="ECO:0000313" key="2">
    <source>
        <dbReference type="Proteomes" id="UP000188243"/>
    </source>
</evidence>
<dbReference type="Proteomes" id="UP000188243">
    <property type="component" value="Chromosome"/>
</dbReference>
<dbReference type="Pfam" id="PF00106">
    <property type="entry name" value="adh_short"/>
    <property type="match status" value="1"/>
</dbReference>
<dbReference type="SUPFAM" id="SSF51735">
    <property type="entry name" value="NAD(P)-binding Rossmann-fold domains"/>
    <property type="match status" value="1"/>
</dbReference>
<accession>A0A1Q2GTA9</accession>
<dbReference type="PANTHER" id="PTHR45458">
    <property type="entry name" value="SHORT-CHAIN DEHYDROGENASE/REDUCTASE SDR"/>
    <property type="match status" value="1"/>
</dbReference>
<dbReference type="AlphaFoldDB" id="A0A1Q2GTA9"/>
<dbReference type="Gene3D" id="3.40.50.720">
    <property type="entry name" value="NAD(P)-binding Rossmann-like Domain"/>
    <property type="match status" value="1"/>
</dbReference>
<dbReference type="InterPro" id="IPR052184">
    <property type="entry name" value="SDR_enzymes"/>
</dbReference>
<proteinExistence type="predicted"/>
<dbReference type="GO" id="GO:0016616">
    <property type="term" value="F:oxidoreductase activity, acting on the CH-OH group of donors, NAD or NADP as acceptor"/>
    <property type="evidence" value="ECO:0007669"/>
    <property type="project" value="TreeGrafter"/>
</dbReference>
<dbReference type="RefSeq" id="WP_077535097.1">
    <property type="nucleotide sequence ID" value="NZ_CP019628.1"/>
</dbReference>
<sequence length="242" mass="26873">MKTIILFGTSSAIAKAYIKYLDDYTTQFKIVCVSSGSLASSLSANIEHFATDYSAESLAILTQFLKDANTDLHQVIMFNGKLHTTQHMPEKKLEDLNAEYFNELLNANTLTPLLCLQSVLPLLTHKTQCTITAFSARVGSINDNKLGGWYAYRASKAALNMLFKTAAIELSRRAKNTKLILFHPGTTDTELSKPFQKNVPTGKLFTPAFVAKQLFELTNNNLELALNGEPAYLDWQGATIPW</sequence>
<name>A0A1Q2GTA9_9GAMM</name>
<dbReference type="EMBL" id="CP019628">
    <property type="protein sequence ID" value="AQP98361.1"/>
    <property type="molecule type" value="Genomic_DNA"/>
</dbReference>
<reference evidence="1 2" key="1">
    <citation type="submission" date="2017-02" db="EMBL/GenBank/DDBJ databases">
        <title>Complete genome sequence of the cold-active Pseudoalteromonas aliena strain EH1 isolated from Arctic seawater.</title>
        <authorList>
            <person name="Kim E."/>
            <person name="Heo E."/>
            <person name="Kim H."/>
            <person name="Kim D."/>
        </authorList>
    </citation>
    <scope>NUCLEOTIDE SEQUENCE [LARGE SCALE GENOMIC DNA]</scope>
    <source>
        <strain evidence="1 2">EH1</strain>
    </source>
</reference>
<dbReference type="PANTHER" id="PTHR45458:SF1">
    <property type="entry name" value="SHORT CHAIN DEHYDROGENASE"/>
    <property type="match status" value="1"/>
</dbReference>
<dbReference type="PRINTS" id="PR00081">
    <property type="entry name" value="GDHRDH"/>
</dbReference>
<dbReference type="InterPro" id="IPR002347">
    <property type="entry name" value="SDR_fam"/>
</dbReference>
<evidence type="ECO:0000313" key="1">
    <source>
        <dbReference type="EMBL" id="AQP98361.1"/>
    </source>
</evidence>
<dbReference type="KEGG" id="paln:B0W48_00255"/>